<dbReference type="GO" id="GO:0005634">
    <property type="term" value="C:nucleus"/>
    <property type="evidence" value="ECO:0007669"/>
    <property type="project" value="UniProtKB-SubCell"/>
</dbReference>
<dbReference type="PANTHER" id="PTHR22930:SF250">
    <property type="entry name" value="NUCLEASE HARBI1-LIKE PROTEIN"/>
    <property type="match status" value="1"/>
</dbReference>
<dbReference type="PANTHER" id="PTHR22930">
    <property type="match status" value="1"/>
</dbReference>
<evidence type="ECO:0000256" key="1">
    <source>
        <dbReference type="ARBA" id="ARBA00001968"/>
    </source>
</evidence>
<dbReference type="RefSeq" id="XP_015607236.1">
    <property type="nucleotide sequence ID" value="XM_015751750.2"/>
</dbReference>
<dbReference type="GO" id="GO:0004518">
    <property type="term" value="F:nuclease activity"/>
    <property type="evidence" value="ECO:0007669"/>
    <property type="project" value="UniProtKB-KW"/>
</dbReference>
<keyword evidence="9" id="KW-0378">Hydrolase</keyword>
<dbReference type="Pfam" id="PF13359">
    <property type="entry name" value="DDE_Tnp_4"/>
    <property type="match status" value="1"/>
</dbReference>
<evidence type="ECO:0000256" key="5">
    <source>
        <dbReference type="ARBA" id="ARBA00015519"/>
    </source>
</evidence>
<sequence length="168" mass="18898">MQVLVTLRFYAKGCYQTKLGELHGIFQPSVSRIVAKVSDAIAALLPRFIVYPAGMEALKTEFYNIDHFPGVVGCIDCTHIAIKNPSRERAMLYVIRKGYYSINMQVMCDAQRRILDIVVKWRGSVHDARIWDSCSLKEEFDQGICSAGTSCEDISHEGVPALLEVLRL</sequence>
<reference evidence="15" key="1">
    <citation type="submission" date="2025-08" db="UniProtKB">
        <authorList>
            <consortium name="RefSeq"/>
        </authorList>
    </citation>
    <scope>IDENTIFICATION</scope>
</reference>
<evidence type="ECO:0000256" key="6">
    <source>
        <dbReference type="ARBA" id="ARBA00022490"/>
    </source>
</evidence>
<accession>A0AAJ7CCB5</accession>
<evidence type="ECO:0000256" key="2">
    <source>
        <dbReference type="ARBA" id="ARBA00004123"/>
    </source>
</evidence>
<comment type="similarity">
    <text evidence="4">Belongs to the HARBI1 family.</text>
</comment>
<feature type="domain" description="DDE Tnp4" evidence="13">
    <location>
        <begin position="75"/>
        <end position="142"/>
    </location>
</feature>
<evidence type="ECO:0000259" key="13">
    <source>
        <dbReference type="Pfam" id="PF13359"/>
    </source>
</evidence>
<dbReference type="Proteomes" id="UP000694920">
    <property type="component" value="Unplaced"/>
</dbReference>
<dbReference type="GO" id="GO:0005737">
    <property type="term" value="C:cytoplasm"/>
    <property type="evidence" value="ECO:0007669"/>
    <property type="project" value="UniProtKB-SubCell"/>
</dbReference>
<evidence type="ECO:0000256" key="10">
    <source>
        <dbReference type="ARBA" id="ARBA00023242"/>
    </source>
</evidence>
<dbReference type="PRINTS" id="PR02086">
    <property type="entry name" value="PUTNUCHARBI1"/>
</dbReference>
<keyword evidence="6" id="KW-0963">Cytoplasm</keyword>
<comment type="subcellular location">
    <subcellularLocation>
        <location evidence="3">Cytoplasm</location>
    </subcellularLocation>
    <subcellularLocation>
        <location evidence="2">Nucleus</location>
    </subcellularLocation>
</comment>
<comment type="cofactor">
    <cofactor evidence="1">
        <name>a divalent metal cation</name>
        <dbReference type="ChEBI" id="CHEBI:60240"/>
    </cofactor>
</comment>
<dbReference type="InterPro" id="IPR045249">
    <property type="entry name" value="HARBI1-like"/>
</dbReference>
<gene>
    <name evidence="15" type="primary">LOC107273493</name>
</gene>
<keyword evidence="10" id="KW-0539">Nucleus</keyword>
<protein>
    <recommendedName>
        <fullName evidence="5">Putative nuclease HARBI1</fullName>
    </recommendedName>
    <alternativeName>
        <fullName evidence="11">Harbinger transposase-derived nuclease</fullName>
    </alternativeName>
</protein>
<dbReference type="InterPro" id="IPR026103">
    <property type="entry name" value="HARBI1_animal"/>
</dbReference>
<organism evidence="14 15">
    <name type="scientific">Cephus cinctus</name>
    <name type="common">Wheat stem sawfly</name>
    <dbReference type="NCBI Taxonomy" id="211228"/>
    <lineage>
        <taxon>Eukaryota</taxon>
        <taxon>Metazoa</taxon>
        <taxon>Ecdysozoa</taxon>
        <taxon>Arthropoda</taxon>
        <taxon>Hexapoda</taxon>
        <taxon>Insecta</taxon>
        <taxon>Pterygota</taxon>
        <taxon>Neoptera</taxon>
        <taxon>Endopterygota</taxon>
        <taxon>Hymenoptera</taxon>
        <taxon>Cephoidea</taxon>
        <taxon>Cephidae</taxon>
        <taxon>Cephus</taxon>
    </lineage>
</organism>
<evidence type="ECO:0000256" key="7">
    <source>
        <dbReference type="ARBA" id="ARBA00022722"/>
    </source>
</evidence>
<evidence type="ECO:0000256" key="8">
    <source>
        <dbReference type="ARBA" id="ARBA00022723"/>
    </source>
</evidence>
<evidence type="ECO:0000256" key="12">
    <source>
        <dbReference type="ARBA" id="ARBA00045850"/>
    </source>
</evidence>
<evidence type="ECO:0000313" key="15">
    <source>
        <dbReference type="RefSeq" id="XP_015607236.1"/>
    </source>
</evidence>
<evidence type="ECO:0000256" key="9">
    <source>
        <dbReference type="ARBA" id="ARBA00022801"/>
    </source>
</evidence>
<evidence type="ECO:0000256" key="4">
    <source>
        <dbReference type="ARBA" id="ARBA00006958"/>
    </source>
</evidence>
<evidence type="ECO:0000256" key="11">
    <source>
        <dbReference type="ARBA" id="ARBA00030126"/>
    </source>
</evidence>
<dbReference type="GO" id="GO:0016787">
    <property type="term" value="F:hydrolase activity"/>
    <property type="evidence" value="ECO:0007669"/>
    <property type="project" value="UniProtKB-KW"/>
</dbReference>
<dbReference type="InterPro" id="IPR027806">
    <property type="entry name" value="HARBI1_dom"/>
</dbReference>
<dbReference type="GO" id="GO:0046872">
    <property type="term" value="F:metal ion binding"/>
    <property type="evidence" value="ECO:0007669"/>
    <property type="project" value="UniProtKB-KW"/>
</dbReference>
<name>A0AAJ7CCB5_CEPCN</name>
<comment type="function">
    <text evidence="12">Transposase-derived protein that may have nuclease activity. Does not have transposase activity.</text>
</comment>
<evidence type="ECO:0000313" key="14">
    <source>
        <dbReference type="Proteomes" id="UP000694920"/>
    </source>
</evidence>
<dbReference type="GeneID" id="107273493"/>
<keyword evidence="8" id="KW-0479">Metal-binding</keyword>
<evidence type="ECO:0000256" key="3">
    <source>
        <dbReference type="ARBA" id="ARBA00004496"/>
    </source>
</evidence>
<dbReference type="KEGG" id="ccin:107273493"/>
<keyword evidence="14" id="KW-1185">Reference proteome</keyword>
<proteinExistence type="inferred from homology"/>
<keyword evidence="7" id="KW-0540">Nuclease</keyword>
<dbReference type="AlphaFoldDB" id="A0AAJ7CCB5"/>